<evidence type="ECO:0000313" key="1">
    <source>
        <dbReference type="EMBL" id="RIJ37548.1"/>
    </source>
</evidence>
<gene>
    <name evidence="1" type="ORF">D1627_10560</name>
</gene>
<dbReference type="OrthoDB" id="9808975at2"/>
<dbReference type="RefSeq" id="WP_119432205.1">
    <property type="nucleotide sequence ID" value="NZ_QWGE01000003.1"/>
</dbReference>
<keyword evidence="2" id="KW-1185">Reference proteome</keyword>
<dbReference type="Proteomes" id="UP000266005">
    <property type="component" value="Unassembled WGS sequence"/>
</dbReference>
<organism evidence="1 2">
    <name type="scientific">Pontibacter oryzae</name>
    <dbReference type="NCBI Taxonomy" id="2304593"/>
    <lineage>
        <taxon>Bacteria</taxon>
        <taxon>Pseudomonadati</taxon>
        <taxon>Bacteroidota</taxon>
        <taxon>Cytophagia</taxon>
        <taxon>Cytophagales</taxon>
        <taxon>Hymenobacteraceae</taxon>
        <taxon>Pontibacter</taxon>
    </lineage>
</organism>
<reference evidence="2" key="1">
    <citation type="submission" date="2018-08" db="EMBL/GenBank/DDBJ databases">
        <title>Mucilaginibacter sp. MYSH2.</title>
        <authorList>
            <person name="Seo T."/>
        </authorList>
    </citation>
    <scope>NUCLEOTIDE SEQUENCE [LARGE SCALE GENOMIC DNA]</scope>
    <source>
        <strain evidence="2">KIRAN</strain>
    </source>
</reference>
<proteinExistence type="predicted"/>
<evidence type="ECO:0000313" key="2">
    <source>
        <dbReference type="Proteomes" id="UP000266005"/>
    </source>
</evidence>
<dbReference type="EMBL" id="QWGE01000003">
    <property type="protein sequence ID" value="RIJ37548.1"/>
    <property type="molecule type" value="Genomic_DNA"/>
</dbReference>
<protein>
    <submittedName>
        <fullName evidence="1">Uncharacterized protein</fullName>
    </submittedName>
</protein>
<comment type="caution">
    <text evidence="1">The sequence shown here is derived from an EMBL/GenBank/DDBJ whole genome shotgun (WGS) entry which is preliminary data.</text>
</comment>
<dbReference type="AlphaFoldDB" id="A0A399S2L0"/>
<name>A0A399S2L0_9BACT</name>
<accession>A0A399S2L0</accession>
<sequence length="401" mass="47317">MRTFSSIKELLAILSREQRLLSEIFEKRKTLSYTYDHALEVVDFDTDKIQRLLEYSVLRANGSYLELDDQYLQFFEQVLEVNEEINVSSINENLQGIKQNILYYLKEDNENRKYSYLRLIKNALRKTGVTAIRSVVDLKRNIDITFKNEPNYKVKKAKLEHLDIKRNDIYILINLTDNLVSGEEEQTFFKSAADEELQRVIVKLKLQLKECRHNLIEIEKQIIEFINRLKYQSGLVEKIRQIKYLKDQFELKSKTNIVEVLQTDHALVYEPKPAYPLKLSMEQLQNDGEILEIIRKVLNRSRSDAKVKQPLADHSLEGYLEADTQVIVQVNLEEVKNSFLAGSNNLFDFLQTYDFGRVLSFEERLTVYCQLTSQYDLLFELTEKYQISEETEYLLIYPKSI</sequence>